<dbReference type="Proteomes" id="UP001501302">
    <property type="component" value="Unassembled WGS sequence"/>
</dbReference>
<accession>A0ABP9GNH2</accession>
<proteinExistence type="predicted"/>
<reference evidence="2" key="1">
    <citation type="journal article" date="2019" name="Int. J. Syst. Evol. Microbiol.">
        <title>The Global Catalogue of Microorganisms (GCM) 10K type strain sequencing project: providing services to taxonomists for standard genome sequencing and annotation.</title>
        <authorList>
            <consortium name="The Broad Institute Genomics Platform"/>
            <consortium name="The Broad Institute Genome Sequencing Center for Infectious Disease"/>
            <person name="Wu L."/>
            <person name="Ma J."/>
        </authorList>
    </citation>
    <scope>NUCLEOTIDE SEQUENCE [LARGE SCALE GENOMIC DNA]</scope>
    <source>
        <strain evidence="2">JCM 18285</strain>
    </source>
</reference>
<dbReference type="RefSeq" id="WP_345192085.1">
    <property type="nucleotide sequence ID" value="NZ_BAABJJ010000033.1"/>
</dbReference>
<gene>
    <name evidence="1" type="ORF">GCM10023314_21670</name>
</gene>
<organism evidence="1 2">
    <name type="scientific">Algibacter agarivorans</name>
    <dbReference type="NCBI Taxonomy" id="1109741"/>
    <lineage>
        <taxon>Bacteria</taxon>
        <taxon>Pseudomonadati</taxon>
        <taxon>Bacteroidota</taxon>
        <taxon>Flavobacteriia</taxon>
        <taxon>Flavobacteriales</taxon>
        <taxon>Flavobacteriaceae</taxon>
        <taxon>Algibacter</taxon>
    </lineage>
</organism>
<keyword evidence="2" id="KW-1185">Reference proteome</keyword>
<sequence length="118" mass="13657">MQETSWVWTFDPQNGTLRSGISSGEINFIENKILIYMLFSWDDVVADAKENEEIAYNTRMISQPVIEKYIRNVNFRSTVRKELGESKFNSNYKGLALDLCLRIIFQIAILGCKKPPMN</sequence>
<evidence type="ECO:0000313" key="2">
    <source>
        <dbReference type="Proteomes" id="UP001501302"/>
    </source>
</evidence>
<protein>
    <submittedName>
        <fullName evidence="1">Uncharacterized protein</fullName>
    </submittedName>
</protein>
<name>A0ABP9GNH2_9FLAO</name>
<evidence type="ECO:0000313" key="1">
    <source>
        <dbReference type="EMBL" id="GAA4948026.1"/>
    </source>
</evidence>
<dbReference type="EMBL" id="BAABJJ010000033">
    <property type="protein sequence ID" value="GAA4948026.1"/>
    <property type="molecule type" value="Genomic_DNA"/>
</dbReference>
<comment type="caution">
    <text evidence="1">The sequence shown here is derived from an EMBL/GenBank/DDBJ whole genome shotgun (WGS) entry which is preliminary data.</text>
</comment>